<accession>A0ABQ9MDL8</accession>
<sequence>MSIVTWNIQGIASRRSLLSLKNPCSRCNPTILVLVETKLSGSKAGSTLAILGFDHWIQVKAFGMSRGIWLFWKSPFEVYVIRMHSQYIHFMVKDGMKLSWFFVAICGSPREHLSHRMFSSILDLAMNSSAPWLLVSDFNNFLDTSETTSLDPHINPNVTLLKSLNHMQSKFMSWKDDVFGSLFKRKRWILARILGVQGKLSHNPHNGLIQLETKLRRELETILDQEQLLWFQKSRERWILEADRNTTFYHTSVVIKGNKRKILSLKNDSGVWCSDHLELEALAFSFYKDLYSDDNVSHSVALPGSSYPCLSNEVLSSFHRPFTKE</sequence>
<keyword evidence="2" id="KW-1185">Reference proteome</keyword>
<dbReference type="Gene3D" id="3.60.10.10">
    <property type="entry name" value="Endonuclease/exonuclease/phosphatase"/>
    <property type="match status" value="1"/>
</dbReference>
<reference evidence="1" key="1">
    <citation type="journal article" date="2023" name="Plant Biotechnol. J.">
        <title>Chromosome-level wild Hevea brasiliensis genome provides new tools for genomic-assisted breeding and valuable loci to elevate rubber yield.</title>
        <authorList>
            <person name="Cheng H."/>
            <person name="Song X."/>
            <person name="Hu Y."/>
            <person name="Wu T."/>
            <person name="Yang Q."/>
            <person name="An Z."/>
            <person name="Feng S."/>
            <person name="Deng Z."/>
            <person name="Wu W."/>
            <person name="Zeng X."/>
            <person name="Tu M."/>
            <person name="Wang X."/>
            <person name="Huang H."/>
        </authorList>
    </citation>
    <scope>NUCLEOTIDE SEQUENCE</scope>
    <source>
        <strain evidence="1">MT/VB/25A 57/8</strain>
    </source>
</reference>
<dbReference type="PANTHER" id="PTHR35218">
    <property type="entry name" value="RNASE H DOMAIN-CONTAINING PROTEIN"/>
    <property type="match status" value="1"/>
</dbReference>
<evidence type="ECO:0008006" key="3">
    <source>
        <dbReference type="Google" id="ProtNLM"/>
    </source>
</evidence>
<dbReference type="PANTHER" id="PTHR35218:SF9">
    <property type="entry name" value="ENDONUCLEASE_EXONUCLEASE_PHOSPHATASE DOMAIN-CONTAINING PROTEIN"/>
    <property type="match status" value="1"/>
</dbReference>
<name>A0ABQ9MDL8_HEVBR</name>
<evidence type="ECO:0000313" key="1">
    <source>
        <dbReference type="EMBL" id="KAJ9177111.1"/>
    </source>
</evidence>
<evidence type="ECO:0000313" key="2">
    <source>
        <dbReference type="Proteomes" id="UP001174677"/>
    </source>
</evidence>
<organism evidence="1 2">
    <name type="scientific">Hevea brasiliensis</name>
    <name type="common">Para rubber tree</name>
    <name type="synonym">Siphonia brasiliensis</name>
    <dbReference type="NCBI Taxonomy" id="3981"/>
    <lineage>
        <taxon>Eukaryota</taxon>
        <taxon>Viridiplantae</taxon>
        <taxon>Streptophyta</taxon>
        <taxon>Embryophyta</taxon>
        <taxon>Tracheophyta</taxon>
        <taxon>Spermatophyta</taxon>
        <taxon>Magnoliopsida</taxon>
        <taxon>eudicotyledons</taxon>
        <taxon>Gunneridae</taxon>
        <taxon>Pentapetalae</taxon>
        <taxon>rosids</taxon>
        <taxon>fabids</taxon>
        <taxon>Malpighiales</taxon>
        <taxon>Euphorbiaceae</taxon>
        <taxon>Crotonoideae</taxon>
        <taxon>Micrandreae</taxon>
        <taxon>Hevea</taxon>
    </lineage>
</organism>
<protein>
    <recommendedName>
        <fullName evidence="3">Endonuclease/exonuclease/phosphatase domain-containing protein</fullName>
    </recommendedName>
</protein>
<dbReference type="SUPFAM" id="SSF56219">
    <property type="entry name" value="DNase I-like"/>
    <property type="match status" value="1"/>
</dbReference>
<dbReference type="EMBL" id="JARPOI010000007">
    <property type="protein sequence ID" value="KAJ9177111.1"/>
    <property type="molecule type" value="Genomic_DNA"/>
</dbReference>
<dbReference type="Proteomes" id="UP001174677">
    <property type="component" value="Chromosome 7"/>
</dbReference>
<dbReference type="InterPro" id="IPR036691">
    <property type="entry name" value="Endo/exonu/phosph_ase_sf"/>
</dbReference>
<proteinExistence type="predicted"/>
<gene>
    <name evidence="1" type="ORF">P3X46_012362</name>
</gene>
<comment type="caution">
    <text evidence="1">The sequence shown here is derived from an EMBL/GenBank/DDBJ whole genome shotgun (WGS) entry which is preliminary data.</text>
</comment>